<dbReference type="RefSeq" id="WP_004514693.1">
    <property type="nucleotide sequence ID" value="NC_007517.1"/>
</dbReference>
<dbReference type="InterPro" id="IPR023198">
    <property type="entry name" value="PGP-like_dom2"/>
</dbReference>
<accession>Q39WY2</accession>
<dbReference type="GO" id="GO:0016787">
    <property type="term" value="F:hydrolase activity"/>
    <property type="evidence" value="ECO:0007669"/>
    <property type="project" value="UniProtKB-KW"/>
</dbReference>
<protein>
    <submittedName>
        <fullName evidence="2">HAD superfamily hydrolase</fullName>
    </submittedName>
</protein>
<keyword evidence="1 2" id="KW-0378">Hydrolase</keyword>
<dbReference type="PANTHER" id="PTHR43316:SF8">
    <property type="entry name" value="HAD FAMILY HYDROLASE"/>
    <property type="match status" value="1"/>
</dbReference>
<evidence type="ECO:0000313" key="3">
    <source>
        <dbReference type="Proteomes" id="UP000007073"/>
    </source>
</evidence>
<evidence type="ECO:0000313" key="2">
    <source>
        <dbReference type="EMBL" id="ABB31242.1"/>
    </source>
</evidence>
<dbReference type="SUPFAM" id="SSF56784">
    <property type="entry name" value="HAD-like"/>
    <property type="match status" value="1"/>
</dbReference>
<name>Q39WY2_GEOMG</name>
<dbReference type="KEGG" id="gme:Gmet_1000"/>
<reference evidence="2 3" key="2">
    <citation type="journal article" date="2009" name="BMC Microbiol.">
        <title>The genome sequence of Geobacter metallireducens: features of metabolism, physiology and regulation common and dissimilar to Geobacter sulfurreducens.</title>
        <authorList>
            <person name="Aklujkar M."/>
            <person name="Krushkal J."/>
            <person name="DiBartolo G."/>
            <person name="Lapidus A."/>
            <person name="Land M.L."/>
            <person name="Lovley D.R."/>
        </authorList>
    </citation>
    <scope>NUCLEOTIDE SEQUENCE [LARGE SCALE GENOMIC DNA]</scope>
    <source>
        <strain evidence="3">ATCC 53774 / DSM 7210 / GS-15</strain>
    </source>
</reference>
<sequence>MIEIIAFDGDDTLWHEAPLFQSSVMKFQELLAGYHDNDKLHDLISDKAVSNLKHFGYGIKGFTLSLIETALDVTEDRIPAEKIRNILELGKEMMNAPIDLLDGAKETVDLLSRTYRLILLTKGDLFHQEAKVARSGLGNYFHQLEIVAKKDDHIYERILNKYGIAGDKFMMVGNSVPSDILPALKVGAYAAHIPYHLEWAHETVSDEKRLELQEHQRCFLLETLHSLPEVLNQLSEL</sequence>
<organism evidence="2 3">
    <name type="scientific">Geobacter metallireducens (strain ATCC 53774 / DSM 7210 / GS-15)</name>
    <dbReference type="NCBI Taxonomy" id="269799"/>
    <lineage>
        <taxon>Bacteria</taxon>
        <taxon>Pseudomonadati</taxon>
        <taxon>Thermodesulfobacteriota</taxon>
        <taxon>Desulfuromonadia</taxon>
        <taxon>Geobacterales</taxon>
        <taxon>Geobacteraceae</taxon>
        <taxon>Geobacter</taxon>
    </lineage>
</organism>
<dbReference type="Pfam" id="PF00702">
    <property type="entry name" value="Hydrolase"/>
    <property type="match status" value="1"/>
</dbReference>
<keyword evidence="3" id="KW-1185">Reference proteome</keyword>
<dbReference type="Proteomes" id="UP000007073">
    <property type="component" value="Chromosome"/>
</dbReference>
<dbReference type="AlphaFoldDB" id="Q39WY2"/>
<dbReference type="STRING" id="269799.Gmet_1000"/>
<dbReference type="InterPro" id="IPR036412">
    <property type="entry name" value="HAD-like_sf"/>
</dbReference>
<reference evidence="2 3" key="1">
    <citation type="submission" date="2005-10" db="EMBL/GenBank/DDBJ databases">
        <title>Complete sequence of Geobacter metallireducens GS-15.</title>
        <authorList>
            <consortium name="US DOE Joint Genome Institute"/>
            <person name="Copeland A."/>
            <person name="Lucas S."/>
            <person name="Lapidus A."/>
            <person name="Barry K."/>
            <person name="Detter J.C."/>
            <person name="Glavina T."/>
            <person name="Hammon N."/>
            <person name="Israni S."/>
            <person name="Pitluck S."/>
            <person name="Di Bartolo G."/>
            <person name="Chain P."/>
            <person name="Schmutz J."/>
            <person name="Larimer F."/>
            <person name="Land M."/>
            <person name="Kyrpides N."/>
            <person name="Ivanova N."/>
            <person name="Richardson P."/>
        </authorList>
    </citation>
    <scope>NUCLEOTIDE SEQUENCE [LARGE SCALE GENOMIC DNA]</scope>
    <source>
        <strain evidence="3">ATCC 53774 / DSM 7210 / GS-15</strain>
    </source>
</reference>
<dbReference type="InterPro" id="IPR023214">
    <property type="entry name" value="HAD_sf"/>
</dbReference>
<dbReference type="PANTHER" id="PTHR43316">
    <property type="entry name" value="HYDROLASE, HALOACID DELAHOGENASE-RELATED"/>
    <property type="match status" value="1"/>
</dbReference>
<dbReference type="Gene3D" id="3.40.50.1000">
    <property type="entry name" value="HAD superfamily/HAD-like"/>
    <property type="match status" value="1"/>
</dbReference>
<evidence type="ECO:0000256" key="1">
    <source>
        <dbReference type="ARBA" id="ARBA00022801"/>
    </source>
</evidence>
<dbReference type="HOGENOM" id="CLU_074041_0_0_7"/>
<dbReference type="eggNOG" id="COG1011">
    <property type="taxonomic scope" value="Bacteria"/>
</dbReference>
<dbReference type="EMBL" id="CP000148">
    <property type="protein sequence ID" value="ABB31242.1"/>
    <property type="molecule type" value="Genomic_DNA"/>
</dbReference>
<dbReference type="SFLD" id="SFLDG01129">
    <property type="entry name" value="C1.5:_HAD__Beta-PGM__Phosphata"/>
    <property type="match status" value="1"/>
</dbReference>
<dbReference type="InterPro" id="IPR051540">
    <property type="entry name" value="S-2-haloacid_dehalogenase"/>
</dbReference>
<proteinExistence type="predicted"/>
<gene>
    <name evidence="2" type="ordered locus">Gmet_1000</name>
</gene>
<dbReference type="SFLD" id="SFLDS00003">
    <property type="entry name" value="Haloacid_Dehalogenase"/>
    <property type="match status" value="1"/>
</dbReference>
<dbReference type="Gene3D" id="1.10.150.240">
    <property type="entry name" value="Putative phosphatase, domain 2"/>
    <property type="match status" value="1"/>
</dbReference>